<dbReference type="Proteomes" id="UP000422221">
    <property type="component" value="Unassembled WGS sequence"/>
</dbReference>
<organism evidence="2 3">
    <name type="scientific">Bacteroides salyersiae</name>
    <dbReference type="NCBI Taxonomy" id="291644"/>
    <lineage>
        <taxon>Bacteria</taxon>
        <taxon>Pseudomonadati</taxon>
        <taxon>Bacteroidota</taxon>
        <taxon>Bacteroidia</taxon>
        <taxon>Bacteroidales</taxon>
        <taxon>Bacteroidaceae</taxon>
        <taxon>Bacteroides</taxon>
    </lineage>
</organism>
<evidence type="ECO:0000313" key="2">
    <source>
        <dbReference type="EMBL" id="KAA3758372.1"/>
    </source>
</evidence>
<dbReference type="EMBL" id="VWMK01000027">
    <property type="protein sequence ID" value="KAA3758372.1"/>
    <property type="molecule type" value="Genomic_DNA"/>
</dbReference>
<accession>A0A7J4XDN9</accession>
<feature type="signal peptide" evidence="1">
    <location>
        <begin position="1"/>
        <end position="20"/>
    </location>
</feature>
<comment type="caution">
    <text evidence="2">The sequence shown here is derived from an EMBL/GenBank/DDBJ whole genome shotgun (WGS) entry which is preliminary data.</text>
</comment>
<evidence type="ECO:0000313" key="3">
    <source>
        <dbReference type="Proteomes" id="UP000422221"/>
    </source>
</evidence>
<feature type="chain" id="PRO_5029524704" description="DUF4890 domain-containing protein" evidence="1">
    <location>
        <begin position="21"/>
        <end position="118"/>
    </location>
</feature>
<dbReference type="AlphaFoldDB" id="A0A7J4XDN9"/>
<evidence type="ECO:0000256" key="1">
    <source>
        <dbReference type="SAM" id="SignalP"/>
    </source>
</evidence>
<dbReference type="RefSeq" id="WP_005933596.1">
    <property type="nucleotide sequence ID" value="NZ_CABKSE010000003.1"/>
</dbReference>
<name>A0A7J4XDN9_9BACE</name>
<reference evidence="2 3" key="1">
    <citation type="journal article" date="2019" name="Nat. Med.">
        <title>A library of human gut bacterial isolates paired with longitudinal multiomics data enables mechanistic microbiome research.</title>
        <authorList>
            <person name="Poyet M."/>
            <person name="Groussin M."/>
            <person name="Gibbons S.M."/>
            <person name="Avila-Pacheco J."/>
            <person name="Jiang X."/>
            <person name="Kearney S.M."/>
            <person name="Perrotta A.R."/>
            <person name="Berdy B."/>
            <person name="Zhao S."/>
            <person name="Lieberman T.D."/>
            <person name="Swanson P.K."/>
            <person name="Smith M."/>
            <person name="Roesemann S."/>
            <person name="Alexander J.E."/>
            <person name="Rich S.A."/>
            <person name="Livny J."/>
            <person name="Vlamakis H."/>
            <person name="Clish C."/>
            <person name="Bullock K."/>
            <person name="Deik A."/>
            <person name="Scott J."/>
            <person name="Pierce K.A."/>
            <person name="Xavier R.J."/>
            <person name="Alm E.J."/>
        </authorList>
    </citation>
    <scope>NUCLEOTIDE SEQUENCE [LARGE SCALE GENOMIC DNA]</scope>
    <source>
        <strain evidence="2 3">BIOML-A10</strain>
    </source>
</reference>
<dbReference type="GeneID" id="93114245"/>
<proteinExistence type="predicted"/>
<sequence>MKRLGLTFVAAFCLAAMTFAAGNQPTTAKWEGNINVNKLSQYLNLNSVQSEEVSNICEYFTEQMGRATVARKNKETKLHNAVYGNLKLMKRTLTDEQYAKYTALLNITLKNKGIELSK</sequence>
<keyword evidence="1" id="KW-0732">Signal</keyword>
<protein>
    <recommendedName>
        <fullName evidence="4">DUF4890 domain-containing protein</fullName>
    </recommendedName>
</protein>
<evidence type="ECO:0008006" key="4">
    <source>
        <dbReference type="Google" id="ProtNLM"/>
    </source>
</evidence>
<gene>
    <name evidence="2" type="ORF">F3F73_20730</name>
</gene>